<comment type="caution">
    <text evidence="1">The sequence shown here is derived from an EMBL/GenBank/DDBJ whole genome shotgun (WGS) entry which is preliminary data.</text>
</comment>
<dbReference type="SUPFAM" id="SSF53335">
    <property type="entry name" value="S-adenosyl-L-methionine-dependent methyltransferases"/>
    <property type="match status" value="1"/>
</dbReference>
<dbReference type="AlphaFoldDB" id="A0A225WDM5"/>
<name>A0A225WDM5_9STRA</name>
<dbReference type="CDD" id="cd02440">
    <property type="entry name" value="AdoMet_MTases"/>
    <property type="match status" value="1"/>
</dbReference>
<organism evidence="1 2">
    <name type="scientific">Phytophthora megakarya</name>
    <dbReference type="NCBI Taxonomy" id="4795"/>
    <lineage>
        <taxon>Eukaryota</taxon>
        <taxon>Sar</taxon>
        <taxon>Stramenopiles</taxon>
        <taxon>Oomycota</taxon>
        <taxon>Peronosporomycetes</taxon>
        <taxon>Peronosporales</taxon>
        <taxon>Peronosporaceae</taxon>
        <taxon>Phytophthora</taxon>
    </lineage>
</organism>
<evidence type="ECO:0008006" key="3">
    <source>
        <dbReference type="Google" id="ProtNLM"/>
    </source>
</evidence>
<reference evidence="2" key="1">
    <citation type="submission" date="2017-03" db="EMBL/GenBank/DDBJ databases">
        <title>Phytopthora megakarya and P. palmivora, two closely related causual agents of cacao black pod achieved similar genome size and gene model numbers by different mechanisms.</title>
        <authorList>
            <person name="Ali S."/>
            <person name="Shao J."/>
            <person name="Larry D.J."/>
            <person name="Kronmiller B."/>
            <person name="Shen D."/>
            <person name="Strem M.D."/>
            <person name="Melnick R.L."/>
            <person name="Guiltinan M.J."/>
            <person name="Tyler B.M."/>
            <person name="Meinhardt L.W."/>
            <person name="Bailey B.A."/>
        </authorList>
    </citation>
    <scope>NUCLEOTIDE SEQUENCE [LARGE SCALE GENOMIC DNA]</scope>
    <source>
        <strain evidence="2">zdho120</strain>
    </source>
</reference>
<protein>
    <recommendedName>
        <fullName evidence="3">Methyltransferase</fullName>
    </recommendedName>
</protein>
<keyword evidence="2" id="KW-1185">Reference proteome</keyword>
<dbReference type="InterPro" id="IPR029063">
    <property type="entry name" value="SAM-dependent_MTases_sf"/>
</dbReference>
<dbReference type="Proteomes" id="UP000198211">
    <property type="component" value="Unassembled WGS sequence"/>
</dbReference>
<dbReference type="Pfam" id="PF10294">
    <property type="entry name" value="Methyltransf_16"/>
    <property type="match status" value="1"/>
</dbReference>
<dbReference type="EMBL" id="NBNE01001164">
    <property type="protein sequence ID" value="OWZ15249.1"/>
    <property type="molecule type" value="Genomic_DNA"/>
</dbReference>
<dbReference type="STRING" id="4795.A0A225WDM5"/>
<dbReference type="InterPro" id="IPR019410">
    <property type="entry name" value="Methyltransf_16"/>
</dbReference>
<evidence type="ECO:0000313" key="1">
    <source>
        <dbReference type="EMBL" id="OWZ15249.1"/>
    </source>
</evidence>
<accession>A0A225WDM5</accession>
<dbReference type="PANTHER" id="PTHR14614">
    <property type="entry name" value="HEPATOCELLULAR CARCINOMA-ASSOCIATED ANTIGEN"/>
    <property type="match status" value="1"/>
</dbReference>
<sequence length="258" mass="28904">METPTIAALQRTFRFVCGSASGRTVLSDDLQTVAEPKTKRQRVDEHAVVEVRLVEFIRNLDEVNEDHDKHYGLFVWPSALLLSRFIAHDTEKLCRDKVVLELGCGTGLPSILAGLCGAAKIYLTDRADAVDIQRNAEANIKLNGLEGRAAFIPLMWGDVHMSDEIISIFRTVDIVFAADCFYQSEDFEKVIATVALVFRCSTSNSCKFYFTYQLRSINRSVAPLMARWGLTAKSISKSDLLDGDQEVDSIFLYEVTLH</sequence>
<proteinExistence type="predicted"/>
<dbReference type="PANTHER" id="PTHR14614:SF165">
    <property type="entry name" value="FAM86 N-TERMINAL DOMAIN-CONTAINING PROTEIN"/>
    <property type="match status" value="1"/>
</dbReference>
<gene>
    <name evidence="1" type="ORF">PHMEG_00011143</name>
</gene>
<dbReference type="OrthoDB" id="407325at2759"/>
<dbReference type="Gene3D" id="3.40.50.150">
    <property type="entry name" value="Vaccinia Virus protein VP39"/>
    <property type="match status" value="1"/>
</dbReference>
<evidence type="ECO:0000313" key="2">
    <source>
        <dbReference type="Proteomes" id="UP000198211"/>
    </source>
</evidence>
<dbReference type="GO" id="GO:0005634">
    <property type="term" value="C:nucleus"/>
    <property type="evidence" value="ECO:0007669"/>
    <property type="project" value="TreeGrafter"/>
</dbReference>
<dbReference type="GO" id="GO:0005737">
    <property type="term" value="C:cytoplasm"/>
    <property type="evidence" value="ECO:0007669"/>
    <property type="project" value="TreeGrafter"/>
</dbReference>